<dbReference type="GO" id="GO:0005085">
    <property type="term" value="F:guanyl-nucleotide exchange factor activity"/>
    <property type="evidence" value="ECO:0007669"/>
    <property type="project" value="UniProtKB-KW"/>
</dbReference>
<dbReference type="PANTHER" id="PTHR22826:SF211">
    <property type="entry name" value="LD43457P"/>
    <property type="match status" value="1"/>
</dbReference>
<dbReference type="InterPro" id="IPR051336">
    <property type="entry name" value="RhoGEF_Guanine_NuclExch_SF"/>
</dbReference>
<dbReference type="PROSITE" id="PS50191">
    <property type="entry name" value="CRAL_TRIO"/>
    <property type="match status" value="1"/>
</dbReference>
<evidence type="ECO:0000313" key="4">
    <source>
        <dbReference type="Proteomes" id="UP001283361"/>
    </source>
</evidence>
<dbReference type="AlphaFoldDB" id="A0AAE1DNV0"/>
<proteinExistence type="predicted"/>
<dbReference type="Proteomes" id="UP001283361">
    <property type="component" value="Unassembled WGS sequence"/>
</dbReference>
<dbReference type="InterPro" id="IPR001251">
    <property type="entry name" value="CRAL-TRIO_dom"/>
</dbReference>
<dbReference type="Gene3D" id="1.20.58.60">
    <property type="match status" value="1"/>
</dbReference>
<gene>
    <name evidence="3" type="ORF">RRG08_047832</name>
</gene>
<evidence type="ECO:0000313" key="3">
    <source>
        <dbReference type="EMBL" id="KAK3777212.1"/>
    </source>
</evidence>
<dbReference type="EMBL" id="JAWDGP010003107">
    <property type="protein sequence ID" value="KAK3777212.1"/>
    <property type="molecule type" value="Genomic_DNA"/>
</dbReference>
<evidence type="ECO:0000256" key="1">
    <source>
        <dbReference type="ARBA" id="ARBA00022658"/>
    </source>
</evidence>
<feature type="domain" description="CRAL-TRIO" evidence="2">
    <location>
        <begin position="12"/>
        <end position="163"/>
    </location>
</feature>
<dbReference type="Gene3D" id="3.40.525.10">
    <property type="entry name" value="CRAL-TRIO lipid binding domain"/>
    <property type="match status" value="1"/>
</dbReference>
<dbReference type="SUPFAM" id="SSF52087">
    <property type="entry name" value="CRAL/TRIO domain"/>
    <property type="match status" value="1"/>
</dbReference>
<keyword evidence="1" id="KW-0344">Guanine-nucleotide releasing factor</keyword>
<organism evidence="3 4">
    <name type="scientific">Elysia crispata</name>
    <name type="common">lettuce slug</name>
    <dbReference type="NCBI Taxonomy" id="231223"/>
    <lineage>
        <taxon>Eukaryota</taxon>
        <taxon>Metazoa</taxon>
        <taxon>Spiralia</taxon>
        <taxon>Lophotrochozoa</taxon>
        <taxon>Mollusca</taxon>
        <taxon>Gastropoda</taxon>
        <taxon>Heterobranchia</taxon>
        <taxon>Euthyneura</taxon>
        <taxon>Panpulmonata</taxon>
        <taxon>Sacoglossa</taxon>
        <taxon>Placobranchoidea</taxon>
        <taxon>Plakobranchidae</taxon>
        <taxon>Elysia</taxon>
    </lineage>
</organism>
<dbReference type="SUPFAM" id="SSF46966">
    <property type="entry name" value="Spectrin repeat"/>
    <property type="match status" value="1"/>
</dbReference>
<dbReference type="SMART" id="SM00516">
    <property type="entry name" value="SEC14"/>
    <property type="match status" value="1"/>
</dbReference>
<protein>
    <recommendedName>
        <fullName evidence="2">CRAL-TRIO domain-containing protein</fullName>
    </recommendedName>
</protein>
<dbReference type="InterPro" id="IPR036865">
    <property type="entry name" value="CRAL-TRIO_dom_sf"/>
</dbReference>
<reference evidence="3" key="1">
    <citation type="journal article" date="2023" name="G3 (Bethesda)">
        <title>A reference genome for the long-term kleptoplast-retaining sea slug Elysia crispata morphotype clarki.</title>
        <authorList>
            <person name="Eastman K.E."/>
            <person name="Pendleton A.L."/>
            <person name="Shaikh M.A."/>
            <person name="Suttiyut T."/>
            <person name="Ogas R."/>
            <person name="Tomko P."/>
            <person name="Gavelis G."/>
            <person name="Widhalm J.R."/>
            <person name="Wisecaver J.H."/>
        </authorList>
    </citation>
    <scope>NUCLEOTIDE SEQUENCE</scope>
    <source>
        <strain evidence="3">ECLA1</strain>
    </source>
</reference>
<dbReference type="CDD" id="cd00170">
    <property type="entry name" value="SEC14"/>
    <property type="match status" value="1"/>
</dbReference>
<comment type="caution">
    <text evidence="3">The sequence shown here is derived from an EMBL/GenBank/DDBJ whole genome shotgun (WGS) entry which is preliminary data.</text>
</comment>
<sequence length="406" mass="46499">MDEASQQYKVIDVAPLLQTRYAILSGGKAKNGAPIITFPARPGQADVSDEDYGKVVTYLCGITPLHESESGFVVVIDRRQDGWGLVKSILLKLSAFFPVHIQVVFLLQPKGFFQRAFADFRSKFVKDELEFKVILCDSPKDIEEWIDLGQLTSDVGGELEFDAHEWTEHRSAVEKFSKNTAQISTNLSGVVKKMEERELPNDMPGTQTLMRMCQAERRELLEDIDSASAHGDTLLKCIRGDCDRTPLTKLCHVLELERLLVQLDESRTGFGEFWTRHETKLQQCLILREFEEEFKLIQFTMGRRQEELEAAMTDLGESVPQVETLIKDFETVEEESQMITHGQALEITKQTAQSSYHHNHVALNGCRFWMLSEDEYRQTKSELYLELHRVVSNLRPSPWRSKGSRH</sequence>
<keyword evidence="4" id="KW-1185">Reference proteome</keyword>
<accession>A0AAE1DNV0</accession>
<evidence type="ECO:0000259" key="2">
    <source>
        <dbReference type="PROSITE" id="PS50191"/>
    </source>
</evidence>
<dbReference type="GO" id="GO:0005737">
    <property type="term" value="C:cytoplasm"/>
    <property type="evidence" value="ECO:0007669"/>
    <property type="project" value="TreeGrafter"/>
</dbReference>
<dbReference type="PANTHER" id="PTHR22826">
    <property type="entry name" value="RHO GUANINE EXCHANGE FACTOR-RELATED"/>
    <property type="match status" value="1"/>
</dbReference>
<dbReference type="Pfam" id="PF13716">
    <property type="entry name" value="CRAL_TRIO_2"/>
    <property type="match status" value="1"/>
</dbReference>
<name>A0AAE1DNV0_9GAST</name>